<name>A0A183E699_9BILA</name>
<evidence type="ECO:0000259" key="1">
    <source>
        <dbReference type="PROSITE" id="PS50112"/>
    </source>
</evidence>
<evidence type="ECO:0000313" key="4">
    <source>
        <dbReference type="WBParaSite" id="GPUH_0001651201-mRNA-1"/>
    </source>
</evidence>
<keyword evidence="3" id="KW-1185">Reference proteome</keyword>
<gene>
    <name evidence="2" type="ORF">GPUH_LOCUS16490</name>
</gene>
<proteinExistence type="predicted"/>
<feature type="domain" description="PAS" evidence="1">
    <location>
        <begin position="39"/>
        <end position="86"/>
    </location>
</feature>
<evidence type="ECO:0000313" key="2">
    <source>
        <dbReference type="EMBL" id="VDN27992.1"/>
    </source>
</evidence>
<reference evidence="4" key="1">
    <citation type="submission" date="2016-06" db="UniProtKB">
        <authorList>
            <consortium name="WormBaseParasite"/>
        </authorList>
    </citation>
    <scope>IDENTIFICATION</scope>
</reference>
<dbReference type="InterPro" id="IPR000014">
    <property type="entry name" value="PAS"/>
</dbReference>
<dbReference type="AlphaFoldDB" id="A0A183E699"/>
<organism evidence="4">
    <name type="scientific">Gongylonema pulchrum</name>
    <dbReference type="NCBI Taxonomy" id="637853"/>
    <lineage>
        <taxon>Eukaryota</taxon>
        <taxon>Metazoa</taxon>
        <taxon>Ecdysozoa</taxon>
        <taxon>Nematoda</taxon>
        <taxon>Chromadorea</taxon>
        <taxon>Rhabditida</taxon>
        <taxon>Spirurina</taxon>
        <taxon>Spiruromorpha</taxon>
        <taxon>Spiruroidea</taxon>
        <taxon>Gongylonematidae</taxon>
        <taxon>Gongylonema</taxon>
    </lineage>
</organism>
<evidence type="ECO:0000313" key="3">
    <source>
        <dbReference type="Proteomes" id="UP000271098"/>
    </source>
</evidence>
<dbReference type="PROSITE" id="PS50112">
    <property type="entry name" value="PAS"/>
    <property type="match status" value="1"/>
</dbReference>
<reference evidence="2 3" key="2">
    <citation type="submission" date="2018-11" db="EMBL/GenBank/DDBJ databases">
        <authorList>
            <consortium name="Pathogen Informatics"/>
        </authorList>
    </citation>
    <scope>NUCLEOTIDE SEQUENCE [LARGE SCALE GENOMIC DNA]</scope>
</reference>
<protein>
    <submittedName>
        <fullName evidence="4">PAS domain-containing protein</fullName>
    </submittedName>
</protein>
<dbReference type="WBParaSite" id="GPUH_0001651201-mRNA-1">
    <property type="protein sequence ID" value="GPUH_0001651201-mRNA-1"/>
    <property type="gene ID" value="GPUH_0001651201"/>
</dbReference>
<dbReference type="Proteomes" id="UP000271098">
    <property type="component" value="Unassembled WGS sequence"/>
</dbReference>
<dbReference type="OrthoDB" id="10252171at2759"/>
<sequence length="103" mass="11543">MINKISASDTVADHYSVFYTPIHSPFPNFFAALSFFPPILIAHSNVKRLLGLSYEQMIGRQLTEVFSSNSDDKPPVIAYSELFHPDGQLKSVYGKAVCPFRFA</sequence>
<dbReference type="EMBL" id="UYRT01083824">
    <property type="protein sequence ID" value="VDN27992.1"/>
    <property type="molecule type" value="Genomic_DNA"/>
</dbReference>
<accession>A0A183E699</accession>